<protein>
    <submittedName>
        <fullName evidence="4">Phage integrase family site-specific recombinase</fullName>
    </submittedName>
</protein>
<gene>
    <name evidence="4" type="primary">intA_4</name>
    <name evidence="4" type="ORF">NCTC10699_01197</name>
</gene>
<evidence type="ECO:0000256" key="2">
    <source>
        <dbReference type="ARBA" id="ARBA00022908"/>
    </source>
</evidence>
<dbReference type="GO" id="GO:0015074">
    <property type="term" value="P:DNA integration"/>
    <property type="evidence" value="ECO:0007669"/>
    <property type="project" value="UniProtKB-KW"/>
</dbReference>
<dbReference type="InterPro" id="IPR050808">
    <property type="entry name" value="Phage_Integrase"/>
</dbReference>
<name>A0A379B666_9PAST</name>
<dbReference type="PANTHER" id="PTHR30629:SF6">
    <property type="entry name" value="PROPHAGE INTEGRASE INTA-RELATED"/>
    <property type="match status" value="1"/>
</dbReference>
<dbReference type="AlphaFoldDB" id="A0A379B666"/>
<reference evidence="4 5" key="1">
    <citation type="submission" date="2018-06" db="EMBL/GenBank/DDBJ databases">
        <authorList>
            <consortium name="Pathogen Informatics"/>
            <person name="Doyle S."/>
        </authorList>
    </citation>
    <scope>NUCLEOTIDE SEQUENCE [LARGE SCALE GENOMIC DNA]</scope>
    <source>
        <strain evidence="4 5">NCTC10699</strain>
    </source>
</reference>
<dbReference type="OrthoDB" id="9795573at2"/>
<dbReference type="Pfam" id="PF13356">
    <property type="entry name" value="Arm-DNA-bind_3"/>
    <property type="match status" value="1"/>
</dbReference>
<accession>A0A379B666</accession>
<feature type="domain" description="Integrase DNA-binding" evidence="3">
    <location>
        <begin position="8"/>
        <end position="94"/>
    </location>
</feature>
<keyword evidence="2" id="KW-0229">DNA integration</keyword>
<evidence type="ECO:0000259" key="3">
    <source>
        <dbReference type="Pfam" id="PF13356"/>
    </source>
</evidence>
<dbReference type="EMBL" id="UGSS01000002">
    <property type="protein sequence ID" value="SUB33570.1"/>
    <property type="molecule type" value="Genomic_DNA"/>
</dbReference>
<dbReference type="PANTHER" id="PTHR30629">
    <property type="entry name" value="PROPHAGE INTEGRASE"/>
    <property type="match status" value="1"/>
</dbReference>
<evidence type="ECO:0000313" key="5">
    <source>
        <dbReference type="Proteomes" id="UP000254280"/>
    </source>
</evidence>
<dbReference type="InterPro" id="IPR038488">
    <property type="entry name" value="Integrase_DNA-bd_sf"/>
</dbReference>
<dbReference type="Gene3D" id="3.30.160.390">
    <property type="entry name" value="Integrase, DNA-binding domain"/>
    <property type="match status" value="1"/>
</dbReference>
<proteinExistence type="inferred from homology"/>
<sequence>MARITKPLTNTEIDRAKPKEKDYTLSDGQGLYLLIKTNASKLWRFNYYQPFTKKRILLGLGKYPEISLAQARKQRDEFLALLAQNVDPQLHRKQIELEEQMKFRTKSEAQAWANKLVRSFFYPSSSIVLPTREAVFRS</sequence>
<evidence type="ECO:0000313" key="4">
    <source>
        <dbReference type="EMBL" id="SUB33570.1"/>
    </source>
</evidence>
<dbReference type="InterPro" id="IPR025166">
    <property type="entry name" value="Integrase_DNA_bind_dom"/>
</dbReference>
<dbReference type="Proteomes" id="UP000254280">
    <property type="component" value="Unassembled WGS sequence"/>
</dbReference>
<keyword evidence="5" id="KW-1185">Reference proteome</keyword>
<evidence type="ECO:0000256" key="1">
    <source>
        <dbReference type="ARBA" id="ARBA00008857"/>
    </source>
</evidence>
<organism evidence="4 5">
    <name type="scientific">[Pasteurella] mairii</name>
    <dbReference type="NCBI Taxonomy" id="757"/>
    <lineage>
        <taxon>Bacteria</taxon>
        <taxon>Pseudomonadati</taxon>
        <taxon>Pseudomonadota</taxon>
        <taxon>Gammaproteobacteria</taxon>
        <taxon>Pasteurellales</taxon>
        <taxon>Pasteurellaceae</taxon>
    </lineage>
</organism>
<comment type="similarity">
    <text evidence="1">Belongs to the 'phage' integrase family.</text>
</comment>